<dbReference type="PANTHER" id="PTHR43619">
    <property type="entry name" value="S-ADENOSYL-L-METHIONINE-DEPENDENT METHYLTRANSFERASE YKTD-RELATED"/>
    <property type="match status" value="1"/>
</dbReference>
<keyword evidence="3" id="KW-0808">Transferase</keyword>
<evidence type="ECO:0008006" key="5">
    <source>
        <dbReference type="Google" id="ProtNLM"/>
    </source>
</evidence>
<dbReference type="GO" id="GO:0032259">
    <property type="term" value="P:methylation"/>
    <property type="evidence" value="ECO:0007669"/>
    <property type="project" value="UniProtKB-KW"/>
</dbReference>
<dbReference type="GO" id="GO:0008168">
    <property type="term" value="F:methyltransferase activity"/>
    <property type="evidence" value="ECO:0007669"/>
    <property type="project" value="UniProtKB-KW"/>
</dbReference>
<dbReference type="EMBL" id="UINC01001250">
    <property type="protein sequence ID" value="SUZ75583.1"/>
    <property type="molecule type" value="Genomic_DNA"/>
</dbReference>
<organism evidence="4">
    <name type="scientific">marine metagenome</name>
    <dbReference type="NCBI Taxonomy" id="408172"/>
    <lineage>
        <taxon>unclassified sequences</taxon>
        <taxon>metagenomes</taxon>
        <taxon>ecological metagenomes</taxon>
    </lineage>
</organism>
<evidence type="ECO:0000256" key="3">
    <source>
        <dbReference type="ARBA" id="ARBA00022679"/>
    </source>
</evidence>
<dbReference type="PANTHER" id="PTHR43619:SF2">
    <property type="entry name" value="S-ADENOSYL-L-METHIONINE-DEPENDENT METHYLTRANSFERASES SUPERFAMILY PROTEIN"/>
    <property type="match status" value="1"/>
</dbReference>
<sequence>MHLLIFVLLMLVFTPFFVLAMIGYIFKLWVFNIPKGISGTAYEPLMGRMIMHEAGTRPDEAAVRLAPHLPAMNRPIAAVIGWLGLASRWSGYGGAVFDFPGKRPSTMSAMVAHRSDFFDRLLAEATDPDGEHPVRQVVILGAGWDTRLYDSLEEGGVGDDKVRFFEVDMPPTSEAKRTALARAGISSDHVTFVETDFNQKSWFQAVTEQGFDPTLPTFILWEGVTMYVGDEAVEATLRQVAQLASGSRIAFDFVSRELARTEPPFVWLGRLMKYSMKFYGERFIYGISTRAPARGQVDGVVTSQGLELAEYEPLGDDRDGKVPFGGLALAVRRG</sequence>
<gene>
    <name evidence="4" type="ORF">METZ01_LOCUS28437</name>
</gene>
<name>A0A381QD45_9ZZZZ</name>
<dbReference type="InterPro" id="IPR029063">
    <property type="entry name" value="SAM-dependent_MTases_sf"/>
</dbReference>
<keyword evidence="2" id="KW-0489">Methyltransferase</keyword>
<dbReference type="AlphaFoldDB" id="A0A381QD45"/>
<evidence type="ECO:0000256" key="1">
    <source>
        <dbReference type="ARBA" id="ARBA00008138"/>
    </source>
</evidence>
<dbReference type="InterPro" id="IPR007213">
    <property type="entry name" value="Ppm1/Ppm2/Tcmp"/>
</dbReference>
<evidence type="ECO:0000313" key="4">
    <source>
        <dbReference type="EMBL" id="SUZ75583.1"/>
    </source>
</evidence>
<dbReference type="Gene3D" id="3.40.50.150">
    <property type="entry name" value="Vaccinia Virus protein VP39"/>
    <property type="match status" value="1"/>
</dbReference>
<proteinExistence type="inferred from homology"/>
<dbReference type="SUPFAM" id="SSF53335">
    <property type="entry name" value="S-adenosyl-L-methionine-dependent methyltransferases"/>
    <property type="match status" value="1"/>
</dbReference>
<evidence type="ECO:0000256" key="2">
    <source>
        <dbReference type="ARBA" id="ARBA00022603"/>
    </source>
</evidence>
<protein>
    <recommendedName>
        <fullName evidence="5">S-adenosyl-L-methionine-dependent methyltransferase</fullName>
    </recommendedName>
</protein>
<dbReference type="Pfam" id="PF04072">
    <property type="entry name" value="LCM"/>
    <property type="match status" value="1"/>
</dbReference>
<dbReference type="NCBIfam" id="TIGR00027">
    <property type="entry name" value="mthyl_TIGR00027"/>
    <property type="match status" value="1"/>
</dbReference>
<comment type="similarity">
    <text evidence="1">Belongs to the UPF0677 family.</text>
</comment>
<accession>A0A381QD45</accession>
<reference evidence="4" key="1">
    <citation type="submission" date="2018-05" db="EMBL/GenBank/DDBJ databases">
        <authorList>
            <person name="Lanie J.A."/>
            <person name="Ng W.-L."/>
            <person name="Kazmierczak K.M."/>
            <person name="Andrzejewski T.M."/>
            <person name="Davidsen T.M."/>
            <person name="Wayne K.J."/>
            <person name="Tettelin H."/>
            <person name="Glass J.I."/>
            <person name="Rusch D."/>
            <person name="Podicherti R."/>
            <person name="Tsui H.-C.T."/>
            <person name="Winkler M.E."/>
        </authorList>
    </citation>
    <scope>NUCLEOTIDE SEQUENCE</scope>
</reference>
<dbReference type="InterPro" id="IPR011610">
    <property type="entry name" value="SAM_mthyl_Trfase_ML2640-like"/>
</dbReference>